<organism evidence="3 4">
    <name type="scientific">Haloechinothrix salitolerans</name>
    <dbReference type="NCBI Taxonomy" id="926830"/>
    <lineage>
        <taxon>Bacteria</taxon>
        <taxon>Bacillati</taxon>
        <taxon>Actinomycetota</taxon>
        <taxon>Actinomycetes</taxon>
        <taxon>Pseudonocardiales</taxon>
        <taxon>Pseudonocardiaceae</taxon>
        <taxon>Haloechinothrix</taxon>
    </lineage>
</organism>
<dbReference type="InterPro" id="IPR050545">
    <property type="entry name" value="Mycobact_MmpL"/>
</dbReference>
<keyword evidence="2" id="KW-0812">Transmembrane</keyword>
<feature type="transmembrane region" description="Helical" evidence="2">
    <location>
        <begin position="725"/>
        <end position="746"/>
    </location>
</feature>
<feature type="transmembrane region" description="Helical" evidence="2">
    <location>
        <begin position="612"/>
        <end position="630"/>
    </location>
</feature>
<sequence length="778" mass="81617">MKGLTVLRRLRRPRLPSRRVAAGVAAAMVVAVAVIGGLLQTRVETGASSFLPTDDPAMETLREVERSFGGDPVVVLLEDKENKRLLEQPRLSKVLRLEGSIASLPDVASVYGPATTLNQIAGRAQDFIAELAGRRDGVRAQAVSKAREAGASGNAAEAAGERAVAKFDQRYGSLLAEAMPMGMPTLSNPRFVNSVVFEKDGLPRPQWSFLVPNRDAIAILVRPAEGVDAQATSALVGRVEAAVSDAQLDTRRTTVSGVPTVAAALGNEVLTEIPVLAGLAVIGVGACLLLVRWAPLRRRLVPLGVTLAAVAITVSLFGWLQRPLSLGVIAFLSVLLGVGSYYMTYFTHRVRSRTVFVVASATAASFATLALSPLPFVRDLGLTLAFGVLTSTFIGWVVMRGMGTRTTQPDNAERRTGTPRRRSSLVVVAGAFSAVAAAVGWAVLPAIPVESDVSKLAAGLPALEEAEHAREVMHSSGEIRIALTGNDVLTRAGYEWMRTAQQQLVRDHGDVLRPALSLPKLLTFLGADPTEQQLAAGANLLPPYLVGAVLSDDQSTAVLSFGIETNDVAEIARIHEKILDTLPPPPESMRADVTGIPIVGVRANELISGDRVWINLAGILAAGTVLALGLRRRADAVRAVTAAVIATGAGFLLLWASGIAFNPVTVALGSLTAAVACEFTVLLAAAARQGNELLRRAVALAAMASAVGYVVLLVSRIALIREFGMLLGVTVALAFAASAVVVTLTVRDSGADDGTTADDDDDTNGSDSSAERVEVGTR</sequence>
<feature type="transmembrane region" description="Helical" evidence="2">
    <location>
        <begin position="355"/>
        <end position="374"/>
    </location>
</feature>
<dbReference type="PANTHER" id="PTHR33406:SF13">
    <property type="entry name" value="MEMBRANE PROTEIN YDFJ"/>
    <property type="match status" value="1"/>
</dbReference>
<evidence type="ECO:0000313" key="3">
    <source>
        <dbReference type="EMBL" id="MFC6867083.1"/>
    </source>
</evidence>
<evidence type="ECO:0000256" key="1">
    <source>
        <dbReference type="SAM" id="MobiDB-lite"/>
    </source>
</evidence>
<dbReference type="Proteomes" id="UP001596337">
    <property type="component" value="Unassembled WGS sequence"/>
</dbReference>
<protein>
    <submittedName>
        <fullName evidence="3">RND transporter</fullName>
    </submittedName>
</protein>
<feature type="transmembrane region" description="Helical" evidence="2">
    <location>
        <begin position="642"/>
        <end position="661"/>
    </location>
</feature>
<feature type="transmembrane region" description="Helical" evidence="2">
    <location>
        <begin position="300"/>
        <end position="320"/>
    </location>
</feature>
<dbReference type="RefSeq" id="WP_345394504.1">
    <property type="nucleotide sequence ID" value="NZ_BAABLA010000022.1"/>
</dbReference>
<feature type="region of interest" description="Disordered" evidence="1">
    <location>
        <begin position="751"/>
        <end position="778"/>
    </location>
</feature>
<feature type="transmembrane region" description="Helical" evidence="2">
    <location>
        <begin position="424"/>
        <end position="444"/>
    </location>
</feature>
<feature type="compositionally biased region" description="Basic and acidic residues" evidence="1">
    <location>
        <begin position="769"/>
        <end position="778"/>
    </location>
</feature>
<dbReference type="EMBL" id="JBHSXX010000001">
    <property type="protein sequence ID" value="MFC6867083.1"/>
    <property type="molecule type" value="Genomic_DNA"/>
</dbReference>
<keyword evidence="4" id="KW-1185">Reference proteome</keyword>
<feature type="transmembrane region" description="Helical" evidence="2">
    <location>
        <begin position="326"/>
        <end position="343"/>
    </location>
</feature>
<keyword evidence="2" id="KW-0472">Membrane</keyword>
<evidence type="ECO:0000313" key="4">
    <source>
        <dbReference type="Proteomes" id="UP001596337"/>
    </source>
</evidence>
<evidence type="ECO:0000256" key="2">
    <source>
        <dbReference type="SAM" id="Phobius"/>
    </source>
</evidence>
<proteinExistence type="predicted"/>
<dbReference type="SUPFAM" id="SSF82866">
    <property type="entry name" value="Multidrug efflux transporter AcrB transmembrane domain"/>
    <property type="match status" value="2"/>
</dbReference>
<feature type="transmembrane region" description="Helical" evidence="2">
    <location>
        <begin position="20"/>
        <end position="39"/>
    </location>
</feature>
<feature type="transmembrane region" description="Helical" evidence="2">
    <location>
        <begin position="380"/>
        <end position="399"/>
    </location>
</feature>
<feature type="transmembrane region" description="Helical" evidence="2">
    <location>
        <begin position="698"/>
        <end position="719"/>
    </location>
</feature>
<reference evidence="4" key="1">
    <citation type="journal article" date="2019" name="Int. J. Syst. Evol. Microbiol.">
        <title>The Global Catalogue of Microorganisms (GCM) 10K type strain sequencing project: providing services to taxonomists for standard genome sequencing and annotation.</title>
        <authorList>
            <consortium name="The Broad Institute Genomics Platform"/>
            <consortium name="The Broad Institute Genome Sequencing Center for Infectious Disease"/>
            <person name="Wu L."/>
            <person name="Ma J."/>
        </authorList>
    </citation>
    <scope>NUCLEOTIDE SEQUENCE [LARGE SCALE GENOMIC DNA]</scope>
    <source>
        <strain evidence="4">KCTC 32255</strain>
    </source>
</reference>
<dbReference type="PANTHER" id="PTHR33406">
    <property type="entry name" value="MEMBRANE PROTEIN MJ1562-RELATED"/>
    <property type="match status" value="1"/>
</dbReference>
<feature type="transmembrane region" description="Helical" evidence="2">
    <location>
        <begin position="667"/>
        <end position="686"/>
    </location>
</feature>
<feature type="transmembrane region" description="Helical" evidence="2">
    <location>
        <begin position="273"/>
        <end position="293"/>
    </location>
</feature>
<comment type="caution">
    <text evidence="3">The sequence shown here is derived from an EMBL/GenBank/DDBJ whole genome shotgun (WGS) entry which is preliminary data.</text>
</comment>
<keyword evidence="2" id="KW-1133">Transmembrane helix</keyword>
<name>A0ABW2BX01_9PSEU</name>
<accession>A0ABW2BX01</accession>
<feature type="compositionally biased region" description="Acidic residues" evidence="1">
    <location>
        <begin position="755"/>
        <end position="764"/>
    </location>
</feature>
<gene>
    <name evidence="3" type="ORF">ACFQGD_07980</name>
</gene>